<dbReference type="EMBL" id="LR796176">
    <property type="protein sequence ID" value="CAB4123728.1"/>
    <property type="molecule type" value="Genomic_DNA"/>
</dbReference>
<evidence type="ECO:0000313" key="2">
    <source>
        <dbReference type="EMBL" id="CAB4121977.1"/>
    </source>
</evidence>
<evidence type="ECO:0000256" key="1">
    <source>
        <dbReference type="SAM" id="Phobius"/>
    </source>
</evidence>
<keyword evidence="1" id="KW-0812">Transmembrane</keyword>
<evidence type="ECO:0000313" key="3">
    <source>
        <dbReference type="EMBL" id="CAB4123728.1"/>
    </source>
</evidence>
<sequence length="31" mass="3528">MRNRYFTDDAALMMIGIYLAIFVGVYLGVTL</sequence>
<proteinExistence type="predicted"/>
<evidence type="ECO:0000313" key="4">
    <source>
        <dbReference type="EMBL" id="CAB5219117.1"/>
    </source>
</evidence>
<feature type="transmembrane region" description="Helical" evidence="1">
    <location>
        <begin position="12"/>
        <end position="29"/>
    </location>
</feature>
<organism evidence="3">
    <name type="scientific">uncultured Caudovirales phage</name>
    <dbReference type="NCBI Taxonomy" id="2100421"/>
    <lineage>
        <taxon>Viruses</taxon>
        <taxon>Duplodnaviria</taxon>
        <taxon>Heunggongvirae</taxon>
        <taxon>Uroviricota</taxon>
        <taxon>Caudoviricetes</taxon>
        <taxon>Peduoviridae</taxon>
        <taxon>Maltschvirus</taxon>
        <taxon>Maltschvirus maltsch</taxon>
    </lineage>
</organism>
<dbReference type="EMBL" id="LR796152">
    <property type="protein sequence ID" value="CAB4121977.1"/>
    <property type="molecule type" value="Genomic_DNA"/>
</dbReference>
<gene>
    <name evidence="4" type="ORF">UFOVP220_34</name>
    <name evidence="2" type="ORF">UFOVP26_54</name>
    <name evidence="3" type="ORF">UFOVP44_43</name>
</gene>
<name>A0A6J5KN35_9CAUD</name>
<keyword evidence="1" id="KW-1133">Transmembrane helix</keyword>
<protein>
    <submittedName>
        <fullName evidence="3">Uncharacterized protein</fullName>
    </submittedName>
</protein>
<keyword evidence="1" id="KW-0472">Membrane</keyword>
<dbReference type="EMBL" id="LR798268">
    <property type="protein sequence ID" value="CAB5219117.1"/>
    <property type="molecule type" value="Genomic_DNA"/>
</dbReference>
<accession>A0A6J5KN35</accession>
<reference evidence="3" key="1">
    <citation type="submission" date="2020-04" db="EMBL/GenBank/DDBJ databases">
        <authorList>
            <person name="Chiriac C."/>
            <person name="Salcher M."/>
            <person name="Ghai R."/>
            <person name="Kavagutti S V."/>
        </authorList>
    </citation>
    <scope>NUCLEOTIDE SEQUENCE</scope>
</reference>